<comment type="caution">
    <text evidence="1">The sequence shown here is derived from an EMBL/GenBank/DDBJ whole genome shotgun (WGS) entry which is preliminary data.</text>
</comment>
<accession>A0A9D4HG12</accession>
<sequence>MRELVGVETISIVLRMKDAVVVDDSVTVLGEQVYVRQSWLYIRWLKVAKPFQLWC</sequence>
<gene>
    <name evidence="1" type="ORF">DPMN_060551</name>
</gene>
<evidence type="ECO:0000313" key="2">
    <source>
        <dbReference type="Proteomes" id="UP000828390"/>
    </source>
</evidence>
<reference evidence="1" key="2">
    <citation type="submission" date="2020-11" db="EMBL/GenBank/DDBJ databases">
        <authorList>
            <person name="McCartney M.A."/>
            <person name="Auch B."/>
            <person name="Kono T."/>
            <person name="Mallez S."/>
            <person name="Becker A."/>
            <person name="Gohl D.M."/>
            <person name="Silverstein K.A.T."/>
            <person name="Koren S."/>
            <person name="Bechman K.B."/>
            <person name="Herman A."/>
            <person name="Abrahante J.E."/>
            <person name="Garbe J."/>
        </authorList>
    </citation>
    <scope>NUCLEOTIDE SEQUENCE</scope>
    <source>
        <strain evidence="1">Duluth1</strain>
        <tissue evidence="1">Whole animal</tissue>
    </source>
</reference>
<evidence type="ECO:0000313" key="1">
    <source>
        <dbReference type="EMBL" id="KAH3717755.1"/>
    </source>
</evidence>
<keyword evidence="2" id="KW-1185">Reference proteome</keyword>
<organism evidence="1 2">
    <name type="scientific">Dreissena polymorpha</name>
    <name type="common">Zebra mussel</name>
    <name type="synonym">Mytilus polymorpha</name>
    <dbReference type="NCBI Taxonomy" id="45954"/>
    <lineage>
        <taxon>Eukaryota</taxon>
        <taxon>Metazoa</taxon>
        <taxon>Spiralia</taxon>
        <taxon>Lophotrochozoa</taxon>
        <taxon>Mollusca</taxon>
        <taxon>Bivalvia</taxon>
        <taxon>Autobranchia</taxon>
        <taxon>Heteroconchia</taxon>
        <taxon>Euheterodonta</taxon>
        <taxon>Imparidentia</taxon>
        <taxon>Neoheterodontei</taxon>
        <taxon>Myida</taxon>
        <taxon>Dreissenoidea</taxon>
        <taxon>Dreissenidae</taxon>
        <taxon>Dreissena</taxon>
    </lineage>
</organism>
<proteinExistence type="predicted"/>
<protein>
    <submittedName>
        <fullName evidence="1">Uncharacterized protein</fullName>
    </submittedName>
</protein>
<dbReference type="AlphaFoldDB" id="A0A9D4HG12"/>
<reference evidence="1" key="1">
    <citation type="journal article" date="2019" name="bioRxiv">
        <title>The Genome of the Zebra Mussel, Dreissena polymorpha: A Resource for Invasive Species Research.</title>
        <authorList>
            <person name="McCartney M.A."/>
            <person name="Auch B."/>
            <person name="Kono T."/>
            <person name="Mallez S."/>
            <person name="Zhang Y."/>
            <person name="Obille A."/>
            <person name="Becker A."/>
            <person name="Abrahante J.E."/>
            <person name="Garbe J."/>
            <person name="Badalamenti J.P."/>
            <person name="Herman A."/>
            <person name="Mangelson H."/>
            <person name="Liachko I."/>
            <person name="Sullivan S."/>
            <person name="Sone E.D."/>
            <person name="Koren S."/>
            <person name="Silverstein K.A.T."/>
            <person name="Beckman K.B."/>
            <person name="Gohl D.M."/>
        </authorList>
    </citation>
    <scope>NUCLEOTIDE SEQUENCE</scope>
    <source>
        <strain evidence="1">Duluth1</strain>
        <tissue evidence="1">Whole animal</tissue>
    </source>
</reference>
<name>A0A9D4HG12_DREPO</name>
<dbReference type="Proteomes" id="UP000828390">
    <property type="component" value="Unassembled WGS sequence"/>
</dbReference>
<dbReference type="EMBL" id="JAIWYP010000013">
    <property type="protein sequence ID" value="KAH3717755.1"/>
    <property type="molecule type" value="Genomic_DNA"/>
</dbReference>